<comment type="caution">
    <text evidence="1">The sequence shown here is derived from an EMBL/GenBank/DDBJ whole genome shotgun (WGS) entry which is preliminary data.</text>
</comment>
<keyword evidence="2" id="KW-1185">Reference proteome</keyword>
<sequence>MIRLVETSVVDRSLAKEGVYLEFEIPLDLEQLQSVLLTHQAEIENHKDTLYFALDIALSSDVLKQDQNNRIAHRISKLLESANSAYQLFEKADNIPEGVVPFRYNLLVVLGAIRSQLNALQSALRSSNSLSISTKSNKRVLPSHLIANLSRQTLSKYDDLAEEIRLFKDKIGFQQLRSREQSRSKYAE</sequence>
<evidence type="ECO:0000313" key="2">
    <source>
        <dbReference type="Proteomes" id="UP000220922"/>
    </source>
</evidence>
<reference evidence="1 2" key="1">
    <citation type="submission" date="2016-05" db="EMBL/GenBank/DDBJ databases">
        <authorList>
            <person name="Lavstsen T."/>
            <person name="Jespersen J.S."/>
        </authorList>
    </citation>
    <scope>NUCLEOTIDE SEQUENCE [LARGE SCALE GENOMIC DNA]</scope>
    <source>
        <strain evidence="1 2">B7-9</strain>
    </source>
</reference>
<dbReference type="EMBL" id="LYXE01000174">
    <property type="protein sequence ID" value="PDV96871.1"/>
    <property type="molecule type" value="Genomic_DNA"/>
</dbReference>
<proteinExistence type="predicted"/>
<accession>A0A2H3KWX8</accession>
<protein>
    <submittedName>
        <fullName evidence="1">Uncharacterized protein</fullName>
    </submittedName>
</protein>
<name>A0A2H3KWX8_9CHLR</name>
<gene>
    <name evidence="1" type="ORF">A9Q02_20035</name>
</gene>
<dbReference type="RefSeq" id="WP_097655026.1">
    <property type="nucleotide sequence ID" value="NZ_LYXE01000174.1"/>
</dbReference>
<dbReference type="Proteomes" id="UP000220922">
    <property type="component" value="Unassembled WGS sequence"/>
</dbReference>
<evidence type="ECO:0000313" key="1">
    <source>
        <dbReference type="EMBL" id="PDV96871.1"/>
    </source>
</evidence>
<dbReference type="AlphaFoldDB" id="A0A2H3KWX8"/>
<organism evidence="1 2">
    <name type="scientific">Candidatus Chloroploca asiatica</name>
    <dbReference type="NCBI Taxonomy" id="1506545"/>
    <lineage>
        <taxon>Bacteria</taxon>
        <taxon>Bacillati</taxon>
        <taxon>Chloroflexota</taxon>
        <taxon>Chloroflexia</taxon>
        <taxon>Chloroflexales</taxon>
        <taxon>Chloroflexineae</taxon>
        <taxon>Oscillochloridaceae</taxon>
        <taxon>Candidatus Chloroploca</taxon>
    </lineage>
</organism>